<feature type="transmembrane region" description="Helical" evidence="2">
    <location>
        <begin position="48"/>
        <end position="67"/>
    </location>
</feature>
<feature type="compositionally biased region" description="Basic and acidic residues" evidence="1">
    <location>
        <begin position="1"/>
        <end position="13"/>
    </location>
</feature>
<feature type="transmembrane region" description="Helical" evidence="2">
    <location>
        <begin position="79"/>
        <end position="101"/>
    </location>
</feature>
<reference evidence="3 4" key="1">
    <citation type="submission" date="2016-11" db="EMBL/GenBank/DDBJ databases">
        <title>The macronuclear genome of Stentor coeruleus: a giant cell with tiny introns.</title>
        <authorList>
            <person name="Slabodnick M."/>
            <person name="Ruby J.G."/>
            <person name="Reiff S.B."/>
            <person name="Swart E.C."/>
            <person name="Gosai S."/>
            <person name="Prabakaran S."/>
            <person name="Witkowska E."/>
            <person name="Larue G.E."/>
            <person name="Fisher S."/>
            <person name="Freeman R.M."/>
            <person name="Gunawardena J."/>
            <person name="Chu W."/>
            <person name="Stover N.A."/>
            <person name="Gregory B.D."/>
            <person name="Nowacki M."/>
            <person name="Derisi J."/>
            <person name="Roy S.W."/>
            <person name="Marshall W.F."/>
            <person name="Sood P."/>
        </authorList>
    </citation>
    <scope>NUCLEOTIDE SEQUENCE [LARGE SCALE GENOMIC DNA]</scope>
    <source>
        <strain evidence="3">WM001</strain>
    </source>
</reference>
<feature type="transmembrane region" description="Helical" evidence="2">
    <location>
        <begin position="236"/>
        <end position="253"/>
    </location>
</feature>
<keyword evidence="2" id="KW-0472">Membrane</keyword>
<keyword evidence="2" id="KW-1133">Transmembrane helix</keyword>
<dbReference type="AlphaFoldDB" id="A0A1R2CUP6"/>
<evidence type="ECO:0000256" key="2">
    <source>
        <dbReference type="SAM" id="Phobius"/>
    </source>
</evidence>
<dbReference type="EMBL" id="MPUH01000056">
    <property type="protein sequence ID" value="OMJ92728.1"/>
    <property type="molecule type" value="Genomic_DNA"/>
</dbReference>
<feature type="transmembrane region" description="Helical" evidence="2">
    <location>
        <begin position="135"/>
        <end position="155"/>
    </location>
</feature>
<gene>
    <name evidence="3" type="ORF">SteCoe_4478</name>
</gene>
<organism evidence="3 4">
    <name type="scientific">Stentor coeruleus</name>
    <dbReference type="NCBI Taxonomy" id="5963"/>
    <lineage>
        <taxon>Eukaryota</taxon>
        <taxon>Sar</taxon>
        <taxon>Alveolata</taxon>
        <taxon>Ciliophora</taxon>
        <taxon>Postciliodesmatophora</taxon>
        <taxon>Heterotrichea</taxon>
        <taxon>Heterotrichida</taxon>
        <taxon>Stentoridae</taxon>
        <taxon>Stentor</taxon>
    </lineage>
</organism>
<feature type="region of interest" description="Disordered" evidence="1">
    <location>
        <begin position="1"/>
        <end position="27"/>
    </location>
</feature>
<name>A0A1R2CUP6_9CILI</name>
<protein>
    <submittedName>
        <fullName evidence="3">Uncharacterized protein</fullName>
    </submittedName>
</protein>
<evidence type="ECO:0000313" key="3">
    <source>
        <dbReference type="EMBL" id="OMJ92728.1"/>
    </source>
</evidence>
<proteinExistence type="predicted"/>
<feature type="transmembrane region" description="Helical" evidence="2">
    <location>
        <begin position="167"/>
        <end position="189"/>
    </location>
</feature>
<evidence type="ECO:0000313" key="4">
    <source>
        <dbReference type="Proteomes" id="UP000187209"/>
    </source>
</evidence>
<accession>A0A1R2CUP6</accession>
<feature type="transmembrane region" description="Helical" evidence="2">
    <location>
        <begin position="195"/>
        <end position="216"/>
    </location>
</feature>
<comment type="caution">
    <text evidence="3">The sequence shown here is derived from an EMBL/GenBank/DDBJ whole genome shotgun (WGS) entry which is preliminary data.</text>
</comment>
<sequence length="263" mass="28860">MSDHQKPLLDKEAPSVNPHSETPGKPKIDAATASLKSTLNQVIFARRVHNLLTIQFLVVTVLVYLISLSDSIQTILQDIWVVFTVLVLYFVVGAGIIYMISVNIKSPAVAIFVLAYLTLSLTFLIGYLGASAKNMIAALGVSIVMFAINLFYSILCQVYDDRITTSGGIWTGVIGSIILDVAFSVFSYYTDDNVINWYKVGIIFFVTILYAVYIFLNVKGMADGGKEGITKEDYMICAIMVYLDFSIGLIIAICREVCTSIAG</sequence>
<dbReference type="Proteomes" id="UP000187209">
    <property type="component" value="Unassembled WGS sequence"/>
</dbReference>
<evidence type="ECO:0000256" key="1">
    <source>
        <dbReference type="SAM" id="MobiDB-lite"/>
    </source>
</evidence>
<keyword evidence="4" id="KW-1185">Reference proteome</keyword>
<keyword evidence="2" id="KW-0812">Transmembrane</keyword>
<feature type="transmembrane region" description="Helical" evidence="2">
    <location>
        <begin position="108"/>
        <end position="129"/>
    </location>
</feature>